<evidence type="ECO:0000256" key="1">
    <source>
        <dbReference type="ARBA" id="ARBA00023002"/>
    </source>
</evidence>
<protein>
    <submittedName>
        <fullName evidence="4">3-hydroxyacyl-CoA dehydrogenase</fullName>
    </submittedName>
</protein>
<gene>
    <name evidence="4" type="ORF">EWE74_09280</name>
</gene>
<dbReference type="PANTHER" id="PTHR48075:SF5">
    <property type="entry name" value="3-HYDROXYBUTYRYL-COA DEHYDROGENASE"/>
    <property type="match status" value="1"/>
</dbReference>
<dbReference type="EMBL" id="SGIT01000002">
    <property type="protein sequence ID" value="RZF59364.1"/>
    <property type="molecule type" value="Genomic_DNA"/>
</dbReference>
<keyword evidence="5" id="KW-1185">Reference proteome</keyword>
<evidence type="ECO:0000313" key="5">
    <source>
        <dbReference type="Proteomes" id="UP000292855"/>
    </source>
</evidence>
<proteinExistence type="predicted"/>
<dbReference type="SUPFAM" id="SSF48179">
    <property type="entry name" value="6-phosphogluconate dehydrogenase C-terminal domain-like"/>
    <property type="match status" value="1"/>
</dbReference>
<dbReference type="InterPro" id="IPR008927">
    <property type="entry name" value="6-PGluconate_DH-like_C_sf"/>
</dbReference>
<dbReference type="AlphaFoldDB" id="A0A4Q6XPS3"/>
<dbReference type="GO" id="GO:0006631">
    <property type="term" value="P:fatty acid metabolic process"/>
    <property type="evidence" value="ECO:0007669"/>
    <property type="project" value="InterPro"/>
</dbReference>
<dbReference type="PANTHER" id="PTHR48075">
    <property type="entry name" value="3-HYDROXYACYL-COA DEHYDROGENASE FAMILY PROTEIN"/>
    <property type="match status" value="1"/>
</dbReference>
<dbReference type="InterPro" id="IPR036291">
    <property type="entry name" value="NAD(P)-bd_dom_sf"/>
</dbReference>
<reference evidence="4 5" key="1">
    <citation type="submission" date="2019-02" db="EMBL/GenBank/DDBJ databases">
        <authorList>
            <person name="Li Y."/>
        </authorList>
    </citation>
    <scope>NUCLEOTIDE SEQUENCE [LARGE SCALE GENOMIC DNA]</scope>
    <source>
        <strain evidence="4 5">30C10-4-7</strain>
    </source>
</reference>
<dbReference type="RefSeq" id="WP_130141286.1">
    <property type="nucleotide sequence ID" value="NZ_SGIT01000002.1"/>
</dbReference>
<dbReference type="Gene3D" id="1.10.1040.10">
    <property type="entry name" value="N-(1-d-carboxylethyl)-l-norvaline Dehydrogenase, domain 2"/>
    <property type="match status" value="1"/>
</dbReference>
<organism evidence="4 5">
    <name type="scientific">Sphingobacterium corticibacterium</name>
    <dbReference type="NCBI Taxonomy" id="2484746"/>
    <lineage>
        <taxon>Bacteria</taxon>
        <taxon>Pseudomonadati</taxon>
        <taxon>Bacteroidota</taxon>
        <taxon>Sphingobacteriia</taxon>
        <taxon>Sphingobacteriales</taxon>
        <taxon>Sphingobacteriaceae</taxon>
        <taxon>Sphingobacterium</taxon>
    </lineage>
</organism>
<dbReference type="GO" id="GO:0016616">
    <property type="term" value="F:oxidoreductase activity, acting on the CH-OH group of donors, NAD or NADP as acceptor"/>
    <property type="evidence" value="ECO:0007669"/>
    <property type="project" value="InterPro"/>
</dbReference>
<dbReference type="SUPFAM" id="SSF51735">
    <property type="entry name" value="NAD(P)-binding Rossmann-fold domains"/>
    <property type="match status" value="1"/>
</dbReference>
<dbReference type="Gene3D" id="3.40.50.720">
    <property type="entry name" value="NAD(P)-binding Rossmann-like Domain"/>
    <property type="match status" value="1"/>
</dbReference>
<dbReference type="Pfam" id="PF02737">
    <property type="entry name" value="3HCDH_N"/>
    <property type="match status" value="1"/>
</dbReference>
<dbReference type="InterPro" id="IPR006108">
    <property type="entry name" value="3HC_DH_C"/>
</dbReference>
<comment type="caution">
    <text evidence="4">The sequence shown here is derived from an EMBL/GenBank/DDBJ whole genome shotgun (WGS) entry which is preliminary data.</text>
</comment>
<dbReference type="OrthoDB" id="9771883at2"/>
<evidence type="ECO:0000313" key="4">
    <source>
        <dbReference type="EMBL" id="RZF59364.1"/>
    </source>
</evidence>
<accession>A0A4Q6XPS3</accession>
<dbReference type="GO" id="GO:0070403">
    <property type="term" value="F:NAD+ binding"/>
    <property type="evidence" value="ECO:0007669"/>
    <property type="project" value="InterPro"/>
</dbReference>
<sequence>MVEKNGMIHPIMVIGQDKLAYSIVSDLLLSMHPALLLTDDRPIAEETIKQYTSDSRNLSIVTDWPETIHSQFVVLVTSDKLEEKQELIKQVEERCGDDTIIAVNLEALYLDEIQMQMRNKSRLLGVNWTYPVHRTFFAEVIANQYTSLMSLSAVDNWLKTYWKKDPYILRHGFSIRARMMAAMLREGIYLVENDFASVESVDRACRNDAGFYLPFVGNFRYMDLMGTYAYGMVMKDLNKELSNWITLPNILQEKRDKGETGMDRGKGFYTYAPEEKEQWQAIFAMFSEEIQQLITKYSHESFDR</sequence>
<keyword evidence="1" id="KW-0560">Oxidoreductase</keyword>
<evidence type="ECO:0000259" key="3">
    <source>
        <dbReference type="Pfam" id="PF02737"/>
    </source>
</evidence>
<dbReference type="Pfam" id="PF00725">
    <property type="entry name" value="3HCDH"/>
    <property type="match status" value="1"/>
</dbReference>
<evidence type="ECO:0000259" key="2">
    <source>
        <dbReference type="Pfam" id="PF00725"/>
    </source>
</evidence>
<dbReference type="InterPro" id="IPR006176">
    <property type="entry name" value="3-OHacyl-CoA_DH_NAD-bd"/>
</dbReference>
<name>A0A4Q6XPS3_9SPHI</name>
<feature type="domain" description="3-hydroxyacyl-CoA dehydrogenase NAD binding" evidence="3">
    <location>
        <begin position="54"/>
        <end position="164"/>
    </location>
</feature>
<dbReference type="Proteomes" id="UP000292855">
    <property type="component" value="Unassembled WGS sequence"/>
</dbReference>
<feature type="domain" description="3-hydroxyacyl-CoA dehydrogenase C-terminal" evidence="2">
    <location>
        <begin position="176"/>
        <end position="271"/>
    </location>
</feature>
<dbReference type="InterPro" id="IPR013328">
    <property type="entry name" value="6PGD_dom2"/>
</dbReference>